<organism evidence="2 3">
    <name type="scientific">Collybiopsis luxurians FD-317 M1</name>
    <dbReference type="NCBI Taxonomy" id="944289"/>
    <lineage>
        <taxon>Eukaryota</taxon>
        <taxon>Fungi</taxon>
        <taxon>Dikarya</taxon>
        <taxon>Basidiomycota</taxon>
        <taxon>Agaricomycotina</taxon>
        <taxon>Agaricomycetes</taxon>
        <taxon>Agaricomycetidae</taxon>
        <taxon>Agaricales</taxon>
        <taxon>Marasmiineae</taxon>
        <taxon>Omphalotaceae</taxon>
        <taxon>Collybiopsis</taxon>
        <taxon>Collybiopsis luxurians</taxon>
    </lineage>
</organism>
<dbReference type="AlphaFoldDB" id="A0A0D0BM87"/>
<reference evidence="2 3" key="1">
    <citation type="submission" date="2014-04" db="EMBL/GenBank/DDBJ databases">
        <title>Evolutionary Origins and Diversification of the Mycorrhizal Mutualists.</title>
        <authorList>
            <consortium name="DOE Joint Genome Institute"/>
            <consortium name="Mycorrhizal Genomics Consortium"/>
            <person name="Kohler A."/>
            <person name="Kuo A."/>
            <person name="Nagy L.G."/>
            <person name="Floudas D."/>
            <person name="Copeland A."/>
            <person name="Barry K.W."/>
            <person name="Cichocki N."/>
            <person name="Veneault-Fourrey C."/>
            <person name="LaButti K."/>
            <person name="Lindquist E.A."/>
            <person name="Lipzen A."/>
            <person name="Lundell T."/>
            <person name="Morin E."/>
            <person name="Murat C."/>
            <person name="Riley R."/>
            <person name="Ohm R."/>
            <person name="Sun H."/>
            <person name="Tunlid A."/>
            <person name="Henrissat B."/>
            <person name="Grigoriev I.V."/>
            <person name="Hibbett D.S."/>
            <person name="Martin F."/>
        </authorList>
    </citation>
    <scope>NUCLEOTIDE SEQUENCE [LARGE SCALE GENOMIC DNA]</scope>
    <source>
        <strain evidence="2 3">FD-317 M1</strain>
    </source>
</reference>
<sequence length="281" mass="31469">MQFCGYSQLEKGSVDKLLAGQNSPAPSGYETYAVLYKLQGGTEAQKYYYSHQTNQITEKLQLQLLDGTISLYQNPEYREMDKDETVLEYTLKTEKISSDIDSALVAQELTTNDKQRLETKQLPVPNGKPKTTHDGEPVENNSVLNNIDQNMDSENQLDLEIQTSMSSSPAPSDPAHSQMDTGKLLPRKLFVVMNVGDIHIAPRISGQFLCHICNPKITDFTNYIPPARKSLRCPHSMKTAHEHLFPGKGALVKLHVQDKYFYPAHILATDAANGTSTVHMW</sequence>
<dbReference type="OrthoDB" id="3060192at2759"/>
<evidence type="ECO:0000256" key="1">
    <source>
        <dbReference type="SAM" id="MobiDB-lite"/>
    </source>
</evidence>
<accession>A0A0D0BM87</accession>
<evidence type="ECO:0000313" key="3">
    <source>
        <dbReference type="Proteomes" id="UP000053593"/>
    </source>
</evidence>
<gene>
    <name evidence="2" type="ORF">GYMLUDRAFT_62257</name>
</gene>
<feature type="region of interest" description="Disordered" evidence="1">
    <location>
        <begin position="111"/>
        <end position="142"/>
    </location>
</feature>
<evidence type="ECO:0000313" key="2">
    <source>
        <dbReference type="EMBL" id="KIK55971.1"/>
    </source>
</evidence>
<dbReference type="EMBL" id="KN834801">
    <property type="protein sequence ID" value="KIK55971.1"/>
    <property type="molecule type" value="Genomic_DNA"/>
</dbReference>
<keyword evidence="3" id="KW-1185">Reference proteome</keyword>
<protein>
    <submittedName>
        <fullName evidence="2">Uncharacterized protein</fullName>
    </submittedName>
</protein>
<dbReference type="HOGENOM" id="CLU_990635_0_0_1"/>
<name>A0A0D0BM87_9AGAR</name>
<proteinExistence type="predicted"/>
<dbReference type="Proteomes" id="UP000053593">
    <property type="component" value="Unassembled WGS sequence"/>
</dbReference>